<keyword evidence="3 10" id="KW-0808">Transferase</keyword>
<dbReference type="GO" id="GO:0000271">
    <property type="term" value="P:polysaccharide biosynthetic process"/>
    <property type="evidence" value="ECO:0007669"/>
    <property type="project" value="UniProtKB-KW"/>
</dbReference>
<comment type="similarity">
    <text evidence="2">Belongs to the bacterial sugar transferase family.</text>
</comment>
<dbReference type="GO" id="GO:0016020">
    <property type="term" value="C:membrane"/>
    <property type="evidence" value="ECO:0007669"/>
    <property type="project" value="UniProtKB-SubCell"/>
</dbReference>
<dbReference type="GO" id="GO:0016780">
    <property type="term" value="F:phosphotransferase activity, for other substituted phosphate groups"/>
    <property type="evidence" value="ECO:0007669"/>
    <property type="project" value="TreeGrafter"/>
</dbReference>
<name>A0A5B8LFL9_9SPHN</name>
<evidence type="ECO:0000256" key="7">
    <source>
        <dbReference type="ARBA" id="ARBA00023169"/>
    </source>
</evidence>
<dbReference type="Pfam" id="PF02397">
    <property type="entry name" value="Bac_transf"/>
    <property type="match status" value="1"/>
</dbReference>
<evidence type="ECO:0000256" key="5">
    <source>
        <dbReference type="ARBA" id="ARBA00022989"/>
    </source>
</evidence>
<keyword evidence="5 8" id="KW-1133">Transmembrane helix</keyword>
<comment type="subcellular location">
    <subcellularLocation>
        <location evidence="1">Membrane</location>
        <topology evidence="1">Multi-pass membrane protein</topology>
    </subcellularLocation>
</comment>
<dbReference type="RefSeq" id="WP_146569743.1">
    <property type="nucleotide sequence ID" value="NZ_CP042306.1"/>
</dbReference>
<accession>A0A5B8LFL9</accession>
<dbReference type="InterPro" id="IPR003362">
    <property type="entry name" value="Bact_transf"/>
</dbReference>
<organism evidence="10 11">
    <name type="scientific">Sphingomonas panacisoli</name>
    <dbReference type="NCBI Taxonomy" id="1813879"/>
    <lineage>
        <taxon>Bacteria</taxon>
        <taxon>Pseudomonadati</taxon>
        <taxon>Pseudomonadota</taxon>
        <taxon>Alphaproteobacteria</taxon>
        <taxon>Sphingomonadales</taxon>
        <taxon>Sphingomonadaceae</taxon>
        <taxon>Sphingomonas</taxon>
    </lineage>
</organism>
<reference evidence="10 11" key="1">
    <citation type="submission" date="2019-07" db="EMBL/GenBank/DDBJ databases">
        <title>Full genome sequence of Sphingomonas sp. 4R-6-7(HKS19).</title>
        <authorList>
            <person name="Im W.-T."/>
        </authorList>
    </citation>
    <scope>NUCLEOTIDE SEQUENCE [LARGE SCALE GENOMIC DNA]</scope>
    <source>
        <strain evidence="10 11">HKS19</strain>
    </source>
</reference>
<evidence type="ECO:0000256" key="6">
    <source>
        <dbReference type="ARBA" id="ARBA00023136"/>
    </source>
</evidence>
<dbReference type="NCBIfam" id="TIGR03025">
    <property type="entry name" value="EPS_sugtrans"/>
    <property type="match status" value="1"/>
</dbReference>
<dbReference type="PANTHER" id="PTHR30576:SF0">
    <property type="entry name" value="UNDECAPRENYL-PHOSPHATE N-ACETYLGALACTOSAMINYL 1-PHOSPHATE TRANSFERASE-RELATED"/>
    <property type="match status" value="1"/>
</dbReference>
<dbReference type="PANTHER" id="PTHR30576">
    <property type="entry name" value="COLANIC BIOSYNTHESIS UDP-GLUCOSE LIPID CARRIER TRANSFERASE"/>
    <property type="match status" value="1"/>
</dbReference>
<keyword evidence="6 8" id="KW-0472">Membrane</keyword>
<proteinExistence type="inferred from homology"/>
<dbReference type="InterPro" id="IPR017475">
    <property type="entry name" value="EPS_sugar_tfrase"/>
</dbReference>
<evidence type="ECO:0000313" key="11">
    <source>
        <dbReference type="Proteomes" id="UP000315673"/>
    </source>
</evidence>
<protein>
    <submittedName>
        <fullName evidence="10">TIGR03013 family PEP-CTERM/XrtA system glycosyltransferase</fullName>
    </submittedName>
</protein>
<dbReference type="Proteomes" id="UP000315673">
    <property type="component" value="Chromosome"/>
</dbReference>
<keyword evidence="11" id="KW-1185">Reference proteome</keyword>
<feature type="domain" description="Bacterial sugar transferase" evidence="9">
    <location>
        <begin position="273"/>
        <end position="456"/>
    </location>
</feature>
<feature type="transmembrane region" description="Helical" evidence="8">
    <location>
        <begin position="12"/>
        <end position="34"/>
    </location>
</feature>
<keyword evidence="7" id="KW-0270">Exopolysaccharide synthesis</keyword>
<gene>
    <name evidence="10" type="ORF">FPZ24_03530</name>
</gene>
<dbReference type="AlphaFoldDB" id="A0A5B8LFL9"/>
<evidence type="ECO:0000259" key="9">
    <source>
        <dbReference type="Pfam" id="PF02397"/>
    </source>
</evidence>
<evidence type="ECO:0000256" key="8">
    <source>
        <dbReference type="SAM" id="Phobius"/>
    </source>
</evidence>
<evidence type="ECO:0000256" key="1">
    <source>
        <dbReference type="ARBA" id="ARBA00004141"/>
    </source>
</evidence>
<evidence type="ECO:0000256" key="4">
    <source>
        <dbReference type="ARBA" id="ARBA00022692"/>
    </source>
</evidence>
<keyword evidence="4 8" id="KW-0812">Transmembrane</keyword>
<evidence type="ECO:0000256" key="3">
    <source>
        <dbReference type="ARBA" id="ARBA00022679"/>
    </source>
</evidence>
<evidence type="ECO:0000256" key="2">
    <source>
        <dbReference type="ARBA" id="ARBA00006464"/>
    </source>
</evidence>
<feature type="transmembrane region" description="Helical" evidence="8">
    <location>
        <begin position="275"/>
        <end position="299"/>
    </location>
</feature>
<feature type="transmembrane region" description="Helical" evidence="8">
    <location>
        <begin position="54"/>
        <end position="73"/>
    </location>
</feature>
<feature type="transmembrane region" description="Helical" evidence="8">
    <location>
        <begin position="85"/>
        <end position="107"/>
    </location>
</feature>
<dbReference type="NCBIfam" id="TIGR03013">
    <property type="entry name" value="EpsB_2"/>
    <property type="match status" value="1"/>
</dbReference>
<dbReference type="KEGG" id="spai:FPZ24_03530"/>
<feature type="transmembrane region" description="Helical" evidence="8">
    <location>
        <begin position="113"/>
        <end position="131"/>
    </location>
</feature>
<dbReference type="EMBL" id="CP042306">
    <property type="protein sequence ID" value="QDZ06659.1"/>
    <property type="molecule type" value="Genomic_DNA"/>
</dbReference>
<sequence>MIRLFKHYVPHAVLFLGFLDFALLIAAMEVGYAFRLHQLGSVVEPIRERLPQLLVYAAALETAMVAVGVYGADSLQSLRRATARILVAISLGVIFLSVVFFISPAMSFWRSNLLYAMALSVPTLVGLRVLLGKMLGSHVFKRRVVVMGAGPRAARLKALAAQPGSAFVVVGYLSMSETNRVIPEAIARDAIYNLADHVVLLNASEVVLALEERRNALPLKDLLRIKTTGVHVNEISTFLERETGRVDLQSVNPSWLIFSDGFSSGRMLSGVFKRLFDIFASALLLVLVAPVIILTAIAIKLESKGPAFYRQRRVGLYGVGFDCIKLRSMRQDAEVGGKAVWAERDDPRITRIGRFIRKVRIDELPQCWSVLKGEMSFVGPRPERPQFVEDLEQQLNYYAERHMVKPGITGWAQINYPYGASIEDARQKLEYDLYYAKNYSPFLDLLIILQTIRVVIWPEGAR</sequence>
<dbReference type="OrthoDB" id="9808602at2"/>
<dbReference type="InterPro" id="IPR017464">
    <property type="entry name" value="Sugar_tfrase_EpsB_2"/>
</dbReference>
<evidence type="ECO:0000313" key="10">
    <source>
        <dbReference type="EMBL" id="QDZ06659.1"/>
    </source>
</evidence>